<comment type="similarity">
    <text evidence="2 3">Belongs to the peptidase M14 family.</text>
</comment>
<dbReference type="Gene3D" id="3.40.630.10">
    <property type="entry name" value="Zn peptidases"/>
    <property type="match status" value="1"/>
</dbReference>
<dbReference type="PANTHER" id="PTHR12756">
    <property type="entry name" value="CYTOSOLIC CARBOXYPEPTIDASE"/>
    <property type="match status" value="1"/>
</dbReference>
<reference evidence="6" key="1">
    <citation type="submission" date="2023-06" db="EMBL/GenBank/DDBJ databases">
        <authorList>
            <person name="Kurt Z."/>
        </authorList>
    </citation>
    <scope>NUCLEOTIDE SEQUENCE</scope>
</reference>
<dbReference type="AlphaFoldDB" id="A0AA86Q700"/>
<keyword evidence="8" id="KW-1185">Reference proteome</keyword>
<keyword evidence="6" id="KW-0645">Protease</keyword>
<comment type="caution">
    <text evidence="6">The sequence shown here is derived from an EMBL/GenBank/DDBJ whole genome shotgun (WGS) entry which is preliminary data.</text>
</comment>
<dbReference type="InterPro" id="IPR000834">
    <property type="entry name" value="Peptidase_M14"/>
</dbReference>
<sequence>MNWLYQSPSIAFDANFESGNLASAERVNEFEYDLFIQPDISTTTRMWFYFRCQSVPLNQPILFNIVGINKSNTTFSTQQRIIVRSTSRSKWQRLPSTQQFYTNSSKHRCYSSFPILSFSFQFEVQEEYFFAFGYPYTYSMLQKFIARIADHSLPFVSIDSLGKSSQDRDMTCITIGRPSVFSKYYNDKRPETMHTVMITARTHAGEFPGSYICHGILEFMLSNNPKAKFLRNNVQFKIVPMVNPDGVFSGYYRTNSNGYDLNRNFYEPVNQTQEATIIKGLAEELMGTERSETVGSFDQSTLNSVLLDIATQEQIGLTEASQDEDSSQSQSKPQSASGNYKSPLNKEKSKSERLSAVPANIPKIPVKATKLSYEQMIEQEHAKSALNTQPPHKTHLDFVIDLHSHSNQSGGFLFLNPDGYIFQRAKRQRTEQVFPQILAKNCSVFGSLQSSFKESQNVREGSLRRAFCQLGKQKLADDCPYIYCLEISNSHGPDPAEGGKAQLKVEEDAESSDADQDMEEEIPDQKFVIYTPEKYMQIGEKICDSLYDIYSKLFK</sequence>
<evidence type="ECO:0000256" key="3">
    <source>
        <dbReference type="PROSITE-ProRule" id="PRU01379"/>
    </source>
</evidence>
<dbReference type="SUPFAM" id="SSF53187">
    <property type="entry name" value="Zn-dependent exopeptidases"/>
    <property type="match status" value="1"/>
</dbReference>
<dbReference type="PANTHER" id="PTHR12756:SF9">
    <property type="entry name" value="CYTOSOLIC CARBOXYPEPTIDASE 6"/>
    <property type="match status" value="1"/>
</dbReference>
<dbReference type="InterPro" id="IPR050821">
    <property type="entry name" value="Cytosolic_carboxypeptidase"/>
</dbReference>
<feature type="domain" description="Peptidase M14" evidence="5">
    <location>
        <begin position="134"/>
        <end position="555"/>
    </location>
</feature>
<feature type="compositionally biased region" description="Acidic residues" evidence="4">
    <location>
        <begin position="507"/>
        <end position="522"/>
    </location>
</feature>
<evidence type="ECO:0000313" key="7">
    <source>
        <dbReference type="EMBL" id="CAL6007474.1"/>
    </source>
</evidence>
<evidence type="ECO:0000313" key="8">
    <source>
        <dbReference type="Proteomes" id="UP001642409"/>
    </source>
</evidence>
<feature type="region of interest" description="Disordered" evidence="4">
    <location>
        <begin position="494"/>
        <end position="523"/>
    </location>
</feature>
<keyword evidence="6" id="KW-0121">Carboxypeptidase</keyword>
<evidence type="ECO:0000256" key="2">
    <source>
        <dbReference type="ARBA" id="ARBA00005988"/>
    </source>
</evidence>
<dbReference type="Pfam" id="PF18027">
    <property type="entry name" value="Pepdidase_M14_N"/>
    <property type="match status" value="1"/>
</dbReference>
<dbReference type="EMBL" id="CATOUU010000825">
    <property type="protein sequence ID" value="CAI9951831.1"/>
    <property type="molecule type" value="Genomic_DNA"/>
</dbReference>
<accession>A0AA86Q700</accession>
<dbReference type="Pfam" id="PF00246">
    <property type="entry name" value="Peptidase_M14"/>
    <property type="match status" value="1"/>
</dbReference>
<evidence type="ECO:0000313" key="6">
    <source>
        <dbReference type="EMBL" id="CAI9951831.1"/>
    </source>
</evidence>
<reference evidence="7 8" key="2">
    <citation type="submission" date="2024-07" db="EMBL/GenBank/DDBJ databases">
        <authorList>
            <person name="Akdeniz Z."/>
        </authorList>
    </citation>
    <scope>NUCLEOTIDE SEQUENCE [LARGE SCALE GENOMIC DNA]</scope>
</reference>
<keyword evidence="6" id="KW-0378">Hydrolase</keyword>
<gene>
    <name evidence="7" type="ORF">HINF_LOCUS20660</name>
    <name evidence="6" type="ORF">HINF_LOCUS39476</name>
</gene>
<organism evidence="6">
    <name type="scientific">Hexamita inflata</name>
    <dbReference type="NCBI Taxonomy" id="28002"/>
    <lineage>
        <taxon>Eukaryota</taxon>
        <taxon>Metamonada</taxon>
        <taxon>Diplomonadida</taxon>
        <taxon>Hexamitidae</taxon>
        <taxon>Hexamitinae</taxon>
        <taxon>Hexamita</taxon>
    </lineage>
</organism>
<dbReference type="Proteomes" id="UP001642409">
    <property type="component" value="Unassembled WGS sequence"/>
</dbReference>
<dbReference type="GO" id="GO:0006508">
    <property type="term" value="P:proteolysis"/>
    <property type="evidence" value="ECO:0007669"/>
    <property type="project" value="InterPro"/>
</dbReference>
<name>A0AA86Q700_9EUKA</name>
<dbReference type="Gene3D" id="2.60.40.3120">
    <property type="match status" value="1"/>
</dbReference>
<feature type="compositionally biased region" description="Basic and acidic residues" evidence="4">
    <location>
        <begin position="344"/>
        <end position="353"/>
    </location>
</feature>
<feature type="region of interest" description="Disordered" evidence="4">
    <location>
        <begin position="318"/>
        <end position="357"/>
    </location>
</feature>
<comment type="caution">
    <text evidence="3">Lacks conserved residue(s) required for the propagation of feature annotation.</text>
</comment>
<dbReference type="GO" id="GO:0008270">
    <property type="term" value="F:zinc ion binding"/>
    <property type="evidence" value="ECO:0007669"/>
    <property type="project" value="InterPro"/>
</dbReference>
<evidence type="ECO:0000259" key="5">
    <source>
        <dbReference type="PROSITE" id="PS52035"/>
    </source>
</evidence>
<comment type="cofactor">
    <cofactor evidence="1">
        <name>Zn(2+)</name>
        <dbReference type="ChEBI" id="CHEBI:29105"/>
    </cofactor>
</comment>
<feature type="compositionally biased region" description="Low complexity" evidence="4">
    <location>
        <begin position="327"/>
        <end position="337"/>
    </location>
</feature>
<dbReference type="EMBL" id="CAXDID020000055">
    <property type="protein sequence ID" value="CAL6007474.1"/>
    <property type="molecule type" value="Genomic_DNA"/>
</dbReference>
<evidence type="ECO:0000256" key="1">
    <source>
        <dbReference type="ARBA" id="ARBA00001947"/>
    </source>
</evidence>
<protein>
    <submittedName>
        <fullName evidence="6">Cytosolic carboxypeptidase 6</fullName>
    </submittedName>
    <submittedName>
        <fullName evidence="7">Cytosolic_carboxypeptidase 6</fullName>
    </submittedName>
</protein>
<dbReference type="PROSITE" id="PS52035">
    <property type="entry name" value="PEPTIDASE_M14"/>
    <property type="match status" value="1"/>
</dbReference>
<proteinExistence type="inferred from homology"/>
<dbReference type="InterPro" id="IPR040626">
    <property type="entry name" value="Pepdidase_M14_N"/>
</dbReference>
<evidence type="ECO:0000256" key="4">
    <source>
        <dbReference type="SAM" id="MobiDB-lite"/>
    </source>
</evidence>
<dbReference type="GO" id="GO:0004181">
    <property type="term" value="F:metallocarboxypeptidase activity"/>
    <property type="evidence" value="ECO:0007669"/>
    <property type="project" value="InterPro"/>
</dbReference>